<comment type="subcellular location">
    <subcellularLocation>
        <location evidence="1">Nucleus</location>
    </subcellularLocation>
</comment>
<dbReference type="GO" id="GO:0046983">
    <property type="term" value="F:protein dimerization activity"/>
    <property type="evidence" value="ECO:0007669"/>
    <property type="project" value="InterPro"/>
</dbReference>
<dbReference type="EMBL" id="JAJTJA010000007">
    <property type="protein sequence ID" value="KAH8695980.1"/>
    <property type="molecule type" value="Genomic_DNA"/>
</dbReference>
<protein>
    <recommendedName>
        <fullName evidence="7">BHLH domain-containing protein</fullName>
    </recommendedName>
</protein>
<feature type="compositionally biased region" description="Polar residues" evidence="6">
    <location>
        <begin position="175"/>
        <end position="187"/>
    </location>
</feature>
<dbReference type="Pfam" id="PF00010">
    <property type="entry name" value="HLH"/>
    <property type="match status" value="1"/>
</dbReference>
<evidence type="ECO:0000256" key="2">
    <source>
        <dbReference type="ARBA" id="ARBA00023015"/>
    </source>
</evidence>
<comment type="caution">
    <text evidence="8">The sequence shown here is derived from an EMBL/GenBank/DDBJ whole genome shotgun (WGS) entry which is preliminary data.</text>
</comment>
<dbReference type="SUPFAM" id="SSF47459">
    <property type="entry name" value="HLH, helix-loop-helix DNA-binding domain"/>
    <property type="match status" value="1"/>
</dbReference>
<dbReference type="Proteomes" id="UP001201262">
    <property type="component" value="Unassembled WGS sequence"/>
</dbReference>
<feature type="domain" description="BHLH" evidence="7">
    <location>
        <begin position="298"/>
        <end position="349"/>
    </location>
</feature>
<dbReference type="GO" id="GO:0000978">
    <property type="term" value="F:RNA polymerase II cis-regulatory region sequence-specific DNA binding"/>
    <property type="evidence" value="ECO:0007669"/>
    <property type="project" value="TreeGrafter"/>
</dbReference>
<dbReference type="Gene3D" id="4.10.280.10">
    <property type="entry name" value="Helix-loop-helix DNA-binding domain"/>
    <property type="match status" value="1"/>
</dbReference>
<evidence type="ECO:0000256" key="1">
    <source>
        <dbReference type="ARBA" id="ARBA00004123"/>
    </source>
</evidence>
<gene>
    <name evidence="8" type="ORF">BGW36DRAFT_179646</name>
</gene>
<dbReference type="RefSeq" id="XP_046070918.1">
    <property type="nucleotide sequence ID" value="XM_046209714.1"/>
</dbReference>
<dbReference type="InterPro" id="IPR036638">
    <property type="entry name" value="HLH_DNA-bd_sf"/>
</dbReference>
<dbReference type="InterPro" id="IPR011598">
    <property type="entry name" value="bHLH_dom"/>
</dbReference>
<evidence type="ECO:0000313" key="9">
    <source>
        <dbReference type="Proteomes" id="UP001201262"/>
    </source>
</evidence>
<dbReference type="SMART" id="SM00353">
    <property type="entry name" value="HLH"/>
    <property type="match status" value="1"/>
</dbReference>
<feature type="region of interest" description="Disordered" evidence="6">
    <location>
        <begin position="128"/>
        <end position="187"/>
    </location>
</feature>
<organism evidence="8 9">
    <name type="scientific">Talaromyces proteolyticus</name>
    <dbReference type="NCBI Taxonomy" id="1131652"/>
    <lineage>
        <taxon>Eukaryota</taxon>
        <taxon>Fungi</taxon>
        <taxon>Dikarya</taxon>
        <taxon>Ascomycota</taxon>
        <taxon>Pezizomycotina</taxon>
        <taxon>Eurotiomycetes</taxon>
        <taxon>Eurotiomycetidae</taxon>
        <taxon>Eurotiales</taxon>
        <taxon>Trichocomaceae</taxon>
        <taxon>Talaromyces</taxon>
        <taxon>Talaromyces sect. Bacilispori</taxon>
    </lineage>
</organism>
<keyword evidence="5" id="KW-0539">Nucleus</keyword>
<reference evidence="8" key="1">
    <citation type="submission" date="2021-12" db="EMBL/GenBank/DDBJ databases">
        <title>Convergent genome expansion in fungi linked to evolution of root-endophyte symbiosis.</title>
        <authorList>
            <consortium name="DOE Joint Genome Institute"/>
            <person name="Ke Y.-H."/>
            <person name="Bonito G."/>
            <person name="Liao H.-L."/>
            <person name="Looney B."/>
            <person name="Rojas-Flechas A."/>
            <person name="Nash J."/>
            <person name="Hameed K."/>
            <person name="Schadt C."/>
            <person name="Martin F."/>
            <person name="Crous P.W."/>
            <person name="Miettinen O."/>
            <person name="Magnuson J.K."/>
            <person name="Labbe J."/>
            <person name="Jacobson D."/>
            <person name="Doktycz M.J."/>
            <person name="Veneault-Fourrey C."/>
            <person name="Kuo A."/>
            <person name="Mondo S."/>
            <person name="Calhoun S."/>
            <person name="Riley R."/>
            <person name="Ohm R."/>
            <person name="LaButti K."/>
            <person name="Andreopoulos B."/>
            <person name="Pangilinan J."/>
            <person name="Nolan M."/>
            <person name="Tritt A."/>
            <person name="Clum A."/>
            <person name="Lipzen A."/>
            <person name="Daum C."/>
            <person name="Barry K."/>
            <person name="Grigoriev I.V."/>
            <person name="Vilgalys R."/>
        </authorList>
    </citation>
    <scope>NUCLEOTIDE SEQUENCE</scope>
    <source>
        <strain evidence="8">PMI_201</strain>
    </source>
</reference>
<dbReference type="PANTHER" id="PTHR15741">
    <property type="entry name" value="BASIC HELIX-LOOP-HELIX ZIP TRANSCRIPTION FACTOR"/>
    <property type="match status" value="1"/>
</dbReference>
<accession>A0AAD4KNS2</accession>
<name>A0AAD4KNS2_9EURO</name>
<dbReference type="CDD" id="cd11404">
    <property type="entry name" value="bHLHzip_Mlx_like"/>
    <property type="match status" value="1"/>
</dbReference>
<sequence length="373" mass="42327">MSSFTSYQSNNSMMSWDDKHMQESWGYHLPVSFLPPNIWFSPGSSAGEISRHIEPFRGSIPAWVNQSCWTNLPPSERTNEFSLSSTQYAWYSSDNIETCFADNRSSSYVHFPRKGVATATLHSTYRQSNQWPQWPATKDQHSETPSNADTESSSRLQSSSVSPGQYTRPGLFEDTPSTSSDDNEIPTNSEALQLQWGSDSSFDSNMFIPPTLQASKSKATDTWLAWIESITASETVQWASDIMHQQVSLCGSVEAAHGHGLDDIQKRAEITVLGRGIQAKTLHDDRTAAQKVHLRAEKRRQIHNNSERKRREQLHQGFLDLCDIVPGLNIRTHTRKEILFRTARWLEQFLQDNERLKDQLGQLTAVNKARTVH</sequence>
<dbReference type="InterPro" id="IPR052207">
    <property type="entry name" value="Max-like/E-box_TFs"/>
</dbReference>
<feature type="compositionally biased region" description="Low complexity" evidence="6">
    <location>
        <begin position="153"/>
        <end position="162"/>
    </location>
</feature>
<dbReference type="PROSITE" id="PS50888">
    <property type="entry name" value="BHLH"/>
    <property type="match status" value="1"/>
</dbReference>
<dbReference type="GO" id="GO:0005634">
    <property type="term" value="C:nucleus"/>
    <property type="evidence" value="ECO:0007669"/>
    <property type="project" value="UniProtKB-SubCell"/>
</dbReference>
<evidence type="ECO:0000256" key="3">
    <source>
        <dbReference type="ARBA" id="ARBA00023125"/>
    </source>
</evidence>
<dbReference type="GeneID" id="70240001"/>
<proteinExistence type="predicted"/>
<keyword evidence="3" id="KW-0238">DNA-binding</keyword>
<dbReference type="GO" id="GO:0000981">
    <property type="term" value="F:DNA-binding transcription factor activity, RNA polymerase II-specific"/>
    <property type="evidence" value="ECO:0007669"/>
    <property type="project" value="TreeGrafter"/>
</dbReference>
<keyword evidence="2" id="KW-0805">Transcription regulation</keyword>
<keyword evidence="4" id="KW-0804">Transcription</keyword>
<dbReference type="PANTHER" id="PTHR15741:SF27">
    <property type="entry name" value="TRANSCRIPTION FACTOR AP-4"/>
    <property type="match status" value="1"/>
</dbReference>
<evidence type="ECO:0000256" key="6">
    <source>
        <dbReference type="SAM" id="MobiDB-lite"/>
    </source>
</evidence>
<keyword evidence="9" id="KW-1185">Reference proteome</keyword>
<evidence type="ECO:0000313" key="8">
    <source>
        <dbReference type="EMBL" id="KAH8695980.1"/>
    </source>
</evidence>
<dbReference type="AlphaFoldDB" id="A0AAD4KNS2"/>
<evidence type="ECO:0000259" key="7">
    <source>
        <dbReference type="PROSITE" id="PS50888"/>
    </source>
</evidence>
<evidence type="ECO:0000256" key="4">
    <source>
        <dbReference type="ARBA" id="ARBA00023163"/>
    </source>
</evidence>
<evidence type="ECO:0000256" key="5">
    <source>
        <dbReference type="ARBA" id="ARBA00023242"/>
    </source>
</evidence>